<sequence length="374" mass="39548">MFSKILILLPALSGIVNAGPNGGAGDTLGRSLNVRDIAPVLDFTQSTWIWTGEQTGPSDVAPVGVRPFRKAIPSSSTKCPVCATILLSCDDHYSIFVNGREIGSGACWRSTAPFMSSYVFTVGLDPEGHNVVAIAGENVDGPAGLIATVLVDYSDGTTETIVTDNTWKTLKVAPPGGWTSPSYNDTAWTTAVSEGPTESTPWKSPPLPPALDMIGVHWIQTNESVSSGSANGLGHRPFRKTITSPYGKAAVCGKVVLSAEDSYTLYVNGKNIGSGSGWTKMQAYPIPELETDTNLVAVDGASTRANDRVYLAASVLIAYNDGTSEVYLTDGSWKTMNGLPPAGFEQPDADDSDWYGATIWPDRTVGTDVTVPYA</sequence>
<dbReference type="EMBL" id="JAUEPU010000030">
    <property type="protein sequence ID" value="KAK0492243.1"/>
    <property type="molecule type" value="Genomic_DNA"/>
</dbReference>
<name>A0AA39PX73_9AGAR</name>
<reference evidence="2" key="1">
    <citation type="submission" date="2023-06" db="EMBL/GenBank/DDBJ databases">
        <authorList>
            <consortium name="Lawrence Berkeley National Laboratory"/>
            <person name="Ahrendt S."/>
            <person name="Sahu N."/>
            <person name="Indic B."/>
            <person name="Wong-Bajracharya J."/>
            <person name="Merenyi Z."/>
            <person name="Ke H.-M."/>
            <person name="Monk M."/>
            <person name="Kocsube S."/>
            <person name="Drula E."/>
            <person name="Lipzen A."/>
            <person name="Balint B."/>
            <person name="Henrissat B."/>
            <person name="Andreopoulos B."/>
            <person name="Martin F.M."/>
            <person name="Harder C.B."/>
            <person name="Rigling D."/>
            <person name="Ford K.L."/>
            <person name="Foster G.D."/>
            <person name="Pangilinan J."/>
            <person name="Papanicolaou A."/>
            <person name="Barry K."/>
            <person name="LaButti K."/>
            <person name="Viragh M."/>
            <person name="Koriabine M."/>
            <person name="Yan M."/>
            <person name="Riley R."/>
            <person name="Champramary S."/>
            <person name="Plett K.L."/>
            <person name="Tsai I.J."/>
            <person name="Slot J."/>
            <person name="Sipos G."/>
            <person name="Plett J."/>
            <person name="Nagy L.G."/>
            <person name="Grigoriev I.V."/>
        </authorList>
    </citation>
    <scope>NUCLEOTIDE SEQUENCE</scope>
    <source>
        <strain evidence="2">HWK02</strain>
    </source>
</reference>
<feature type="signal peptide" evidence="1">
    <location>
        <begin position="1"/>
        <end position="18"/>
    </location>
</feature>
<keyword evidence="3" id="KW-1185">Reference proteome</keyword>
<proteinExistence type="predicted"/>
<gene>
    <name evidence="2" type="ORF">EDD18DRAFT_1334298</name>
</gene>
<accession>A0AA39PX73</accession>
<evidence type="ECO:0000313" key="3">
    <source>
        <dbReference type="Proteomes" id="UP001175228"/>
    </source>
</evidence>
<organism evidence="2 3">
    <name type="scientific">Armillaria luteobubalina</name>
    <dbReference type="NCBI Taxonomy" id="153913"/>
    <lineage>
        <taxon>Eukaryota</taxon>
        <taxon>Fungi</taxon>
        <taxon>Dikarya</taxon>
        <taxon>Basidiomycota</taxon>
        <taxon>Agaricomycotina</taxon>
        <taxon>Agaricomycetes</taxon>
        <taxon>Agaricomycetidae</taxon>
        <taxon>Agaricales</taxon>
        <taxon>Marasmiineae</taxon>
        <taxon>Physalacriaceae</taxon>
        <taxon>Armillaria</taxon>
    </lineage>
</organism>
<dbReference type="Proteomes" id="UP001175228">
    <property type="component" value="Unassembled WGS sequence"/>
</dbReference>
<feature type="chain" id="PRO_5041221491" evidence="1">
    <location>
        <begin position="19"/>
        <end position="374"/>
    </location>
</feature>
<evidence type="ECO:0000256" key="1">
    <source>
        <dbReference type="SAM" id="SignalP"/>
    </source>
</evidence>
<protein>
    <submittedName>
        <fullName evidence="2">Lectin</fullName>
    </submittedName>
</protein>
<comment type="caution">
    <text evidence="2">The sequence shown here is derived from an EMBL/GenBank/DDBJ whole genome shotgun (WGS) entry which is preliminary data.</text>
</comment>
<keyword evidence="1" id="KW-0732">Signal</keyword>
<dbReference type="AlphaFoldDB" id="A0AA39PX73"/>
<dbReference type="Gene3D" id="2.60.120.260">
    <property type="entry name" value="Galactose-binding domain-like"/>
    <property type="match status" value="2"/>
</dbReference>
<evidence type="ECO:0000313" key="2">
    <source>
        <dbReference type="EMBL" id="KAK0492243.1"/>
    </source>
</evidence>